<name>A0AAD7NFI7_9AGAR</name>
<dbReference type="Proteomes" id="UP001215280">
    <property type="component" value="Unassembled WGS sequence"/>
</dbReference>
<comment type="caution">
    <text evidence="1">The sequence shown here is derived from an EMBL/GenBank/DDBJ whole genome shotgun (WGS) entry which is preliminary data.</text>
</comment>
<dbReference type="EMBL" id="JARJLG010000054">
    <property type="protein sequence ID" value="KAJ7758839.1"/>
    <property type="molecule type" value="Genomic_DNA"/>
</dbReference>
<reference evidence="1" key="1">
    <citation type="submission" date="2023-03" db="EMBL/GenBank/DDBJ databases">
        <title>Massive genome expansion in bonnet fungi (Mycena s.s.) driven by repeated elements and novel gene families across ecological guilds.</title>
        <authorList>
            <consortium name="Lawrence Berkeley National Laboratory"/>
            <person name="Harder C.B."/>
            <person name="Miyauchi S."/>
            <person name="Viragh M."/>
            <person name="Kuo A."/>
            <person name="Thoen E."/>
            <person name="Andreopoulos B."/>
            <person name="Lu D."/>
            <person name="Skrede I."/>
            <person name="Drula E."/>
            <person name="Henrissat B."/>
            <person name="Morin E."/>
            <person name="Kohler A."/>
            <person name="Barry K."/>
            <person name="LaButti K."/>
            <person name="Morin E."/>
            <person name="Salamov A."/>
            <person name="Lipzen A."/>
            <person name="Mereny Z."/>
            <person name="Hegedus B."/>
            <person name="Baldrian P."/>
            <person name="Stursova M."/>
            <person name="Weitz H."/>
            <person name="Taylor A."/>
            <person name="Grigoriev I.V."/>
            <person name="Nagy L.G."/>
            <person name="Martin F."/>
            <person name="Kauserud H."/>
        </authorList>
    </citation>
    <scope>NUCLEOTIDE SEQUENCE</scope>
    <source>
        <strain evidence="1">CBHHK188m</strain>
    </source>
</reference>
<keyword evidence="2" id="KW-1185">Reference proteome</keyword>
<gene>
    <name evidence="1" type="ORF">DFH07DRAFT_772416</name>
</gene>
<proteinExistence type="predicted"/>
<evidence type="ECO:0000313" key="1">
    <source>
        <dbReference type="EMBL" id="KAJ7758839.1"/>
    </source>
</evidence>
<protein>
    <submittedName>
        <fullName evidence="1">Uncharacterized protein</fullName>
    </submittedName>
</protein>
<accession>A0AAD7NFI7</accession>
<organism evidence="1 2">
    <name type="scientific">Mycena maculata</name>
    <dbReference type="NCBI Taxonomy" id="230809"/>
    <lineage>
        <taxon>Eukaryota</taxon>
        <taxon>Fungi</taxon>
        <taxon>Dikarya</taxon>
        <taxon>Basidiomycota</taxon>
        <taxon>Agaricomycotina</taxon>
        <taxon>Agaricomycetes</taxon>
        <taxon>Agaricomycetidae</taxon>
        <taxon>Agaricales</taxon>
        <taxon>Marasmiineae</taxon>
        <taxon>Mycenaceae</taxon>
        <taxon>Mycena</taxon>
    </lineage>
</organism>
<evidence type="ECO:0000313" key="2">
    <source>
        <dbReference type="Proteomes" id="UP001215280"/>
    </source>
</evidence>
<dbReference type="AlphaFoldDB" id="A0AAD7NFI7"/>
<sequence length="285" mass="31739">MSFTLPRFSGIYFDPLRRLPHPVLPQVALLLPLLPQAALLLPVLPKAAPLPLPVLPQVALLLLLPAPLLQLVALLLTMQRLPMITPAVVSFNTNRSPSPALSALTEMSYGSMTSIESEEPTLPPKPRQRRWDINSTALIGTPAKAPTKANVGALLKELYDLETTKAVDEKYTKFRLAIDTIAKRTLASGTFTQQNPDKVQQLYNELSKVYPWFSRCVDGWAARPYLLERQRNTMKRHAIKQEVKVGREAKKVLGSLRRTHSGSHKQATLLIMRKTRSFNPASGSQ</sequence>